<evidence type="ECO:0000313" key="3">
    <source>
        <dbReference type="Proteomes" id="UP000078532"/>
    </source>
</evidence>
<accession>A0A1B7LBX9</accession>
<keyword evidence="2" id="KW-0808">Transferase</keyword>
<dbReference type="OrthoDB" id="9784166at2"/>
<dbReference type="Proteomes" id="UP000078532">
    <property type="component" value="Unassembled WGS sequence"/>
</dbReference>
<dbReference type="GO" id="GO:0005829">
    <property type="term" value="C:cytosol"/>
    <property type="evidence" value="ECO:0007669"/>
    <property type="project" value="TreeGrafter"/>
</dbReference>
<evidence type="ECO:0000313" key="2">
    <source>
        <dbReference type="EMBL" id="OAT79959.1"/>
    </source>
</evidence>
<dbReference type="NCBIfam" id="TIGR03725">
    <property type="entry name" value="T6A_YeaZ"/>
    <property type="match status" value="1"/>
</dbReference>
<name>A0A1B7LBX9_9FIRM</name>
<comment type="caution">
    <text evidence="2">The sequence shown here is derived from an EMBL/GenBank/DDBJ whole genome shotgun (WGS) entry which is preliminary data.</text>
</comment>
<proteinExistence type="predicted"/>
<gene>
    <name evidence="2" type="ORF">A6M21_14235</name>
</gene>
<dbReference type="CDD" id="cd24032">
    <property type="entry name" value="ASKHA_NBD_TsaB"/>
    <property type="match status" value="1"/>
</dbReference>
<dbReference type="PANTHER" id="PTHR11735">
    <property type="entry name" value="TRNA N6-ADENOSINE THREONYLCARBAMOYLTRANSFERASE"/>
    <property type="match status" value="1"/>
</dbReference>
<organism evidence="2 3">
    <name type="scientific">Desulfotomaculum copahuensis</name>
    <dbReference type="NCBI Taxonomy" id="1838280"/>
    <lineage>
        <taxon>Bacteria</taxon>
        <taxon>Bacillati</taxon>
        <taxon>Bacillota</taxon>
        <taxon>Clostridia</taxon>
        <taxon>Eubacteriales</taxon>
        <taxon>Desulfotomaculaceae</taxon>
        <taxon>Desulfotomaculum</taxon>
    </lineage>
</organism>
<dbReference type="RefSeq" id="WP_066670429.1">
    <property type="nucleotide sequence ID" value="NZ_LYVF01000185.1"/>
</dbReference>
<dbReference type="InterPro" id="IPR022496">
    <property type="entry name" value="T6A_TsaB"/>
</dbReference>
<dbReference type="STRING" id="1838280.A6M21_14235"/>
<dbReference type="InterPro" id="IPR043129">
    <property type="entry name" value="ATPase_NBD"/>
</dbReference>
<dbReference type="GO" id="GO:0016740">
    <property type="term" value="F:transferase activity"/>
    <property type="evidence" value="ECO:0007669"/>
    <property type="project" value="UniProtKB-KW"/>
</dbReference>
<reference evidence="2 3" key="1">
    <citation type="submission" date="2016-04" db="EMBL/GenBank/DDBJ databases">
        <authorList>
            <person name="Evans L.H."/>
            <person name="Alamgir A."/>
            <person name="Owens N."/>
            <person name="Weber N.D."/>
            <person name="Virtaneva K."/>
            <person name="Barbian K."/>
            <person name="Babar A."/>
            <person name="Rosenke K."/>
        </authorList>
    </citation>
    <scope>NUCLEOTIDE SEQUENCE [LARGE SCALE GENOMIC DNA]</scope>
    <source>
        <strain evidence="2 3">LMa1</strain>
    </source>
</reference>
<keyword evidence="3" id="KW-1185">Reference proteome</keyword>
<evidence type="ECO:0000259" key="1">
    <source>
        <dbReference type="Pfam" id="PF00814"/>
    </source>
</evidence>
<dbReference type="Pfam" id="PF00814">
    <property type="entry name" value="TsaD"/>
    <property type="match status" value="1"/>
</dbReference>
<dbReference type="AlphaFoldDB" id="A0A1B7LBX9"/>
<dbReference type="GO" id="GO:0002949">
    <property type="term" value="P:tRNA threonylcarbamoyladenosine modification"/>
    <property type="evidence" value="ECO:0007669"/>
    <property type="project" value="InterPro"/>
</dbReference>
<dbReference type="PANTHER" id="PTHR11735:SF11">
    <property type="entry name" value="TRNA THREONYLCARBAMOYLADENOSINE BIOSYNTHESIS PROTEIN TSAB"/>
    <property type="match status" value="1"/>
</dbReference>
<dbReference type="InterPro" id="IPR000905">
    <property type="entry name" value="Gcp-like_dom"/>
</dbReference>
<dbReference type="EMBL" id="LYVF01000185">
    <property type="protein sequence ID" value="OAT79959.1"/>
    <property type="molecule type" value="Genomic_DNA"/>
</dbReference>
<feature type="domain" description="Gcp-like" evidence="1">
    <location>
        <begin position="32"/>
        <end position="228"/>
    </location>
</feature>
<dbReference type="SUPFAM" id="SSF53067">
    <property type="entry name" value="Actin-like ATPase domain"/>
    <property type="match status" value="2"/>
</dbReference>
<sequence>MYVLGIEAATPVAAVAVINEQKILAERLVNNQRTHSVNLLPMIKAVLEDGAVGPEQLDGIAVSAGPGSFTGLRIGMSTAKTLAQVWGLPVTGISTLEALAHPLTGQAGLLCPILNARKNEVYTAVYETRAGRLSRLAGPLAEEPEKLAARLFSLGHPVTLLGDGVAVYGEMLQRYLGGLAFFAPAAAALPRGAAVAELGLARLAAGEGEDPLLLLPRYIRLSEAEVKWRQKQGVRP</sequence>
<dbReference type="Gene3D" id="3.30.420.40">
    <property type="match status" value="2"/>
</dbReference>
<protein>
    <submittedName>
        <fullName evidence="2">tRNA N6-adenosine(37)-N6-threonylcarbamoyltransferase complex dimerization subunit TsaB</fullName>
    </submittedName>
</protein>